<dbReference type="Pfam" id="PF00578">
    <property type="entry name" value="AhpC-TSA"/>
    <property type="match status" value="1"/>
</dbReference>
<dbReference type="PANTHER" id="PTHR42801:SF7">
    <property type="entry name" value="SLL1159 PROTEIN"/>
    <property type="match status" value="1"/>
</dbReference>
<protein>
    <recommendedName>
        <fullName evidence="1">thioredoxin-dependent peroxiredoxin</fullName>
        <ecNumber evidence="1">1.11.1.24</ecNumber>
    </recommendedName>
    <alternativeName>
        <fullName evidence="7">Thioredoxin peroxidase</fullName>
    </alternativeName>
</protein>
<dbReference type="GO" id="GO:0008379">
    <property type="term" value="F:thioredoxin peroxidase activity"/>
    <property type="evidence" value="ECO:0007669"/>
    <property type="project" value="TreeGrafter"/>
</dbReference>
<evidence type="ECO:0000256" key="7">
    <source>
        <dbReference type="ARBA" id="ARBA00032824"/>
    </source>
</evidence>
<dbReference type="EMBL" id="CABFNO020001340">
    <property type="protein sequence ID" value="CAG9982533.1"/>
    <property type="molecule type" value="Genomic_DNA"/>
</dbReference>
<comment type="catalytic activity">
    <reaction evidence="9">
        <text>a hydroperoxide + [thioredoxin]-dithiol = an alcohol + [thioredoxin]-disulfide + H2O</text>
        <dbReference type="Rhea" id="RHEA:62620"/>
        <dbReference type="Rhea" id="RHEA-COMP:10698"/>
        <dbReference type="Rhea" id="RHEA-COMP:10700"/>
        <dbReference type="ChEBI" id="CHEBI:15377"/>
        <dbReference type="ChEBI" id="CHEBI:29950"/>
        <dbReference type="ChEBI" id="CHEBI:30879"/>
        <dbReference type="ChEBI" id="CHEBI:35924"/>
        <dbReference type="ChEBI" id="CHEBI:50058"/>
        <dbReference type="EC" id="1.11.1.24"/>
    </reaction>
</comment>
<reference evidence="11" key="1">
    <citation type="submission" date="2021-10" db="EMBL/GenBank/DDBJ databases">
        <authorList>
            <person name="Piombo E."/>
        </authorList>
    </citation>
    <scope>NUCLEOTIDE SEQUENCE</scope>
</reference>
<evidence type="ECO:0000313" key="12">
    <source>
        <dbReference type="Proteomes" id="UP000754883"/>
    </source>
</evidence>
<dbReference type="OrthoDB" id="338622at2759"/>
<keyword evidence="5" id="KW-1015">Disulfide bond</keyword>
<evidence type="ECO:0000256" key="3">
    <source>
        <dbReference type="ARBA" id="ARBA00022862"/>
    </source>
</evidence>
<dbReference type="GO" id="GO:0034599">
    <property type="term" value="P:cellular response to oxidative stress"/>
    <property type="evidence" value="ECO:0007669"/>
    <property type="project" value="TreeGrafter"/>
</dbReference>
<sequence length="210" mass="23293">MSQSEKLEAIAAQAKNIPGIEPVIKALEDFTKDFKPESAVQIGDKFPSFNLTDATGKQVSSEDLLAKGPLLVTFYRGQWCPYCNVALQFLQRHLDEFAARGVTLVALTPELPDKSLSTTEKNELKFPVLTDLGNGVARKLGLIYNQSAAREFYAQHGINLKEHNGDDSFEVPVPATLLVDGSGIVRQKYVEADFRKRIEPKLALEWIDSL</sequence>
<evidence type="ECO:0000256" key="1">
    <source>
        <dbReference type="ARBA" id="ARBA00013017"/>
    </source>
</evidence>
<proteinExistence type="inferred from homology"/>
<evidence type="ECO:0000256" key="2">
    <source>
        <dbReference type="ARBA" id="ARBA00022559"/>
    </source>
</evidence>
<dbReference type="GO" id="GO:0045454">
    <property type="term" value="P:cell redox homeostasis"/>
    <property type="evidence" value="ECO:0007669"/>
    <property type="project" value="TreeGrafter"/>
</dbReference>
<keyword evidence="2" id="KW-0575">Peroxidase</keyword>
<dbReference type="PANTHER" id="PTHR42801">
    <property type="entry name" value="THIOREDOXIN-DEPENDENT PEROXIDE REDUCTASE"/>
    <property type="match status" value="1"/>
</dbReference>
<evidence type="ECO:0000256" key="9">
    <source>
        <dbReference type="ARBA" id="ARBA00049091"/>
    </source>
</evidence>
<evidence type="ECO:0000259" key="10">
    <source>
        <dbReference type="PROSITE" id="PS51352"/>
    </source>
</evidence>
<dbReference type="CDD" id="cd02970">
    <property type="entry name" value="PRX_like2"/>
    <property type="match status" value="1"/>
</dbReference>
<dbReference type="InterPro" id="IPR000866">
    <property type="entry name" value="AhpC/TSA"/>
</dbReference>
<keyword evidence="4" id="KW-0560">Oxidoreductase</keyword>
<organism evidence="11 12">
    <name type="scientific">Clonostachys byssicola</name>
    <dbReference type="NCBI Taxonomy" id="160290"/>
    <lineage>
        <taxon>Eukaryota</taxon>
        <taxon>Fungi</taxon>
        <taxon>Dikarya</taxon>
        <taxon>Ascomycota</taxon>
        <taxon>Pezizomycotina</taxon>
        <taxon>Sordariomycetes</taxon>
        <taxon>Hypocreomycetidae</taxon>
        <taxon>Hypocreales</taxon>
        <taxon>Bionectriaceae</taxon>
        <taxon>Clonostachys</taxon>
    </lineage>
</organism>
<dbReference type="Proteomes" id="UP000754883">
    <property type="component" value="Unassembled WGS sequence"/>
</dbReference>
<evidence type="ECO:0000256" key="6">
    <source>
        <dbReference type="ARBA" id="ARBA00023284"/>
    </source>
</evidence>
<keyword evidence="12" id="KW-1185">Reference proteome</keyword>
<accession>A0A9N9UA34</accession>
<evidence type="ECO:0000256" key="4">
    <source>
        <dbReference type="ARBA" id="ARBA00023002"/>
    </source>
</evidence>
<keyword evidence="6" id="KW-0676">Redox-active center</keyword>
<dbReference type="GO" id="GO:0005737">
    <property type="term" value="C:cytoplasm"/>
    <property type="evidence" value="ECO:0007669"/>
    <property type="project" value="TreeGrafter"/>
</dbReference>
<comment type="caution">
    <text evidence="11">The sequence shown here is derived from an EMBL/GenBank/DDBJ whole genome shotgun (WGS) entry which is preliminary data.</text>
</comment>
<name>A0A9N9UA34_9HYPO</name>
<evidence type="ECO:0000256" key="8">
    <source>
        <dbReference type="ARBA" id="ARBA00038489"/>
    </source>
</evidence>
<feature type="domain" description="Thioredoxin" evidence="10">
    <location>
        <begin position="40"/>
        <end position="210"/>
    </location>
</feature>
<evidence type="ECO:0000256" key="5">
    <source>
        <dbReference type="ARBA" id="ARBA00023157"/>
    </source>
</evidence>
<dbReference type="InterPro" id="IPR036249">
    <property type="entry name" value="Thioredoxin-like_sf"/>
</dbReference>
<dbReference type="PROSITE" id="PS51352">
    <property type="entry name" value="THIOREDOXIN_2"/>
    <property type="match status" value="1"/>
</dbReference>
<dbReference type="InterPro" id="IPR013766">
    <property type="entry name" value="Thioredoxin_domain"/>
</dbReference>
<dbReference type="SUPFAM" id="SSF52833">
    <property type="entry name" value="Thioredoxin-like"/>
    <property type="match status" value="1"/>
</dbReference>
<evidence type="ECO:0000313" key="11">
    <source>
        <dbReference type="EMBL" id="CAG9982533.1"/>
    </source>
</evidence>
<gene>
    <name evidence="11" type="ORF">CBYS24578_00013302</name>
</gene>
<comment type="similarity">
    <text evidence="8">Belongs to the peroxiredoxin family. BCP/PrxQ subfamily.</text>
</comment>
<dbReference type="EC" id="1.11.1.24" evidence="1"/>
<dbReference type="InterPro" id="IPR050924">
    <property type="entry name" value="Peroxiredoxin_BCP/PrxQ"/>
</dbReference>
<dbReference type="Gene3D" id="3.40.30.10">
    <property type="entry name" value="Glutaredoxin"/>
    <property type="match status" value="1"/>
</dbReference>
<keyword evidence="3" id="KW-0049">Antioxidant</keyword>
<dbReference type="AlphaFoldDB" id="A0A9N9UA34"/>